<dbReference type="Proteomes" id="UP001368500">
    <property type="component" value="Unassembled WGS sequence"/>
</dbReference>
<comment type="caution">
    <text evidence="1">The sequence shown here is derived from an EMBL/GenBank/DDBJ whole genome shotgun (WGS) entry which is preliminary data.</text>
</comment>
<reference evidence="1 2" key="1">
    <citation type="submission" date="2024-04" db="EMBL/GenBank/DDBJ databases">
        <title>Novel species of the genus Ideonella isolated from streams.</title>
        <authorList>
            <person name="Lu H."/>
        </authorList>
    </citation>
    <scope>NUCLEOTIDE SEQUENCE [LARGE SCALE GENOMIC DNA]</scope>
    <source>
        <strain evidence="1 2">BYS139W</strain>
    </source>
</reference>
<sequence>MATPGMSPADAPAAGPRIGFGWVRHHRLRPVDHAFAYPGCFLLLPMRALARQPAPPLRRNRRAWFSFHDRDHGDGGPDALAWIESRLRAAGIDGVDGEIWLQTFPRLLGHVFKPVSFWYCLARDGRLVAVLTEVNNTFGQRHVYLLHGPELAWGREQRTGKCLHVSPFNQVEGGYRMRFLMARAETAVMTAAAAAVGDPVAAARHCVVRIDHDDAQGEVLRTSQSGALRALDAAALRHLAWHMPWHALAVTWRIHWQALRLALKGVRFFGTDGHARARRSAGT</sequence>
<dbReference type="PANTHER" id="PTHR33973">
    <property type="entry name" value="OS07G0153300 PROTEIN"/>
    <property type="match status" value="1"/>
</dbReference>
<name>A0ABU9BFJ0_9BURK</name>
<protein>
    <submittedName>
        <fullName evidence="1">DUF1365 domain-containing protein</fullName>
    </submittedName>
</protein>
<evidence type="ECO:0000313" key="2">
    <source>
        <dbReference type="Proteomes" id="UP001368500"/>
    </source>
</evidence>
<gene>
    <name evidence="1" type="ORF">AACH11_22325</name>
</gene>
<proteinExistence type="predicted"/>
<dbReference type="Pfam" id="PF07103">
    <property type="entry name" value="DUF1365"/>
    <property type="match status" value="1"/>
</dbReference>
<dbReference type="InterPro" id="IPR010775">
    <property type="entry name" value="DUF1365"/>
</dbReference>
<dbReference type="EMBL" id="JBBUTF010000028">
    <property type="protein sequence ID" value="MEK8028705.1"/>
    <property type="molecule type" value="Genomic_DNA"/>
</dbReference>
<organism evidence="1 2">
    <name type="scientific">Pseudaquabacterium rugosum</name>
    <dbReference type="NCBI Taxonomy" id="2984194"/>
    <lineage>
        <taxon>Bacteria</taxon>
        <taxon>Pseudomonadati</taxon>
        <taxon>Pseudomonadota</taxon>
        <taxon>Betaproteobacteria</taxon>
        <taxon>Burkholderiales</taxon>
        <taxon>Sphaerotilaceae</taxon>
        <taxon>Pseudaquabacterium</taxon>
    </lineage>
</organism>
<dbReference type="PANTHER" id="PTHR33973:SF4">
    <property type="entry name" value="OS07G0153300 PROTEIN"/>
    <property type="match status" value="1"/>
</dbReference>
<dbReference type="RefSeq" id="WP_341376491.1">
    <property type="nucleotide sequence ID" value="NZ_JBBUTF010000028.1"/>
</dbReference>
<keyword evidence="2" id="KW-1185">Reference proteome</keyword>
<evidence type="ECO:0000313" key="1">
    <source>
        <dbReference type="EMBL" id="MEK8028705.1"/>
    </source>
</evidence>
<accession>A0ABU9BFJ0</accession>